<dbReference type="EMBL" id="PPCN01000001">
    <property type="protein sequence ID" value="POF33780.1"/>
    <property type="molecule type" value="Genomic_DNA"/>
</dbReference>
<dbReference type="InterPro" id="IPR002197">
    <property type="entry name" value="HTH_Fis"/>
</dbReference>
<dbReference type="Pfam" id="PF25601">
    <property type="entry name" value="AAA_lid_14"/>
    <property type="match status" value="1"/>
</dbReference>
<dbReference type="InterPro" id="IPR025944">
    <property type="entry name" value="Sigma_54_int_dom_CS"/>
</dbReference>
<dbReference type="InterPro" id="IPR025662">
    <property type="entry name" value="Sigma_54_int_dom_ATP-bd_1"/>
</dbReference>
<keyword evidence="4" id="KW-0805">Transcription regulation</keyword>
<keyword evidence="6" id="KW-0010">Activator</keyword>
<dbReference type="Pfam" id="PF02954">
    <property type="entry name" value="HTH_8"/>
    <property type="match status" value="1"/>
</dbReference>
<dbReference type="InterPro" id="IPR029016">
    <property type="entry name" value="GAF-like_dom_sf"/>
</dbReference>
<dbReference type="InterPro" id="IPR027417">
    <property type="entry name" value="P-loop_NTPase"/>
</dbReference>
<dbReference type="Pfam" id="PF01590">
    <property type="entry name" value="GAF"/>
    <property type="match status" value="1"/>
</dbReference>
<evidence type="ECO:0000256" key="7">
    <source>
        <dbReference type="ARBA" id="ARBA00023163"/>
    </source>
</evidence>
<proteinExistence type="predicted"/>
<dbReference type="InterPro" id="IPR058031">
    <property type="entry name" value="AAA_lid_NorR"/>
</dbReference>
<dbReference type="PROSITE" id="PS00676">
    <property type="entry name" value="SIGMA54_INTERACT_2"/>
    <property type="match status" value="1"/>
</dbReference>
<dbReference type="SMART" id="SM00382">
    <property type="entry name" value="AAA"/>
    <property type="match status" value="1"/>
</dbReference>
<evidence type="ECO:0000256" key="6">
    <source>
        <dbReference type="ARBA" id="ARBA00023159"/>
    </source>
</evidence>
<dbReference type="CDD" id="cd00009">
    <property type="entry name" value="AAA"/>
    <property type="match status" value="1"/>
</dbReference>
<dbReference type="SUPFAM" id="SSF46689">
    <property type="entry name" value="Homeodomain-like"/>
    <property type="match status" value="1"/>
</dbReference>
<dbReference type="OrthoDB" id="9804019at2"/>
<protein>
    <submittedName>
        <fullName evidence="10">GAF domain-containing protein</fullName>
    </submittedName>
</protein>
<evidence type="ECO:0000256" key="5">
    <source>
        <dbReference type="ARBA" id="ARBA00023125"/>
    </source>
</evidence>
<evidence type="ECO:0000313" key="10">
    <source>
        <dbReference type="EMBL" id="POF33780.1"/>
    </source>
</evidence>
<keyword evidence="7" id="KW-0804">Transcription</keyword>
<dbReference type="PROSITE" id="PS00675">
    <property type="entry name" value="SIGMA54_INTERACT_1"/>
    <property type="match status" value="1"/>
</dbReference>
<accession>A0A2S3V1N3</accession>
<evidence type="ECO:0000256" key="1">
    <source>
        <dbReference type="ARBA" id="ARBA00022741"/>
    </source>
</evidence>
<dbReference type="GO" id="GO:0006355">
    <property type="term" value="P:regulation of DNA-templated transcription"/>
    <property type="evidence" value="ECO:0007669"/>
    <property type="project" value="InterPro"/>
</dbReference>
<dbReference type="Gene3D" id="3.30.450.40">
    <property type="match status" value="1"/>
</dbReference>
<dbReference type="PROSITE" id="PS00688">
    <property type="entry name" value="SIGMA54_INTERACT_3"/>
    <property type="match status" value="1"/>
</dbReference>
<dbReference type="InterPro" id="IPR009057">
    <property type="entry name" value="Homeodomain-like_sf"/>
</dbReference>
<dbReference type="InterPro" id="IPR002078">
    <property type="entry name" value="Sigma_54_int"/>
</dbReference>
<keyword evidence="11" id="KW-1185">Reference proteome</keyword>
<dbReference type="SUPFAM" id="SSF55781">
    <property type="entry name" value="GAF domain-like"/>
    <property type="match status" value="1"/>
</dbReference>
<dbReference type="InterPro" id="IPR025943">
    <property type="entry name" value="Sigma_54_int_dom_ATP-bd_2"/>
</dbReference>
<reference evidence="10 11" key="1">
    <citation type="submission" date="2018-01" db="EMBL/GenBank/DDBJ databases">
        <title>Genomic Encyclopedia of Archaeal and Bacterial Type Strains, Phase II (KMG-II): from individual species to whole genera.</title>
        <authorList>
            <person name="Goeker M."/>
        </authorList>
    </citation>
    <scope>NUCLEOTIDE SEQUENCE [LARGE SCALE GENOMIC DNA]</scope>
    <source>
        <strain evidence="10 11">DSM 17023</strain>
    </source>
</reference>
<dbReference type="GO" id="GO:0043565">
    <property type="term" value="F:sequence-specific DNA binding"/>
    <property type="evidence" value="ECO:0007669"/>
    <property type="project" value="InterPro"/>
</dbReference>
<dbReference type="GO" id="GO:0000160">
    <property type="term" value="P:phosphorelay signal transduction system"/>
    <property type="evidence" value="ECO:0007669"/>
    <property type="project" value="UniProtKB-KW"/>
</dbReference>
<name>A0A2S3V1N3_9HYPH</name>
<evidence type="ECO:0000256" key="4">
    <source>
        <dbReference type="ARBA" id="ARBA00023015"/>
    </source>
</evidence>
<dbReference type="PROSITE" id="PS50045">
    <property type="entry name" value="SIGMA54_INTERACT_4"/>
    <property type="match status" value="1"/>
</dbReference>
<feature type="region of interest" description="Disordered" evidence="8">
    <location>
        <begin position="199"/>
        <end position="221"/>
    </location>
</feature>
<keyword evidence="3" id="KW-0902">Two-component regulatory system</keyword>
<dbReference type="SUPFAM" id="SSF52540">
    <property type="entry name" value="P-loop containing nucleoside triphosphate hydrolases"/>
    <property type="match status" value="1"/>
</dbReference>
<keyword evidence="1" id="KW-0547">Nucleotide-binding</keyword>
<evidence type="ECO:0000256" key="2">
    <source>
        <dbReference type="ARBA" id="ARBA00022840"/>
    </source>
</evidence>
<comment type="caution">
    <text evidence="10">The sequence shown here is derived from an EMBL/GenBank/DDBJ whole genome shotgun (WGS) entry which is preliminary data.</text>
</comment>
<dbReference type="InterPro" id="IPR003593">
    <property type="entry name" value="AAA+_ATPase"/>
</dbReference>
<dbReference type="AlphaFoldDB" id="A0A2S3V1N3"/>
<dbReference type="Gene3D" id="1.10.8.60">
    <property type="match status" value="1"/>
</dbReference>
<keyword evidence="5" id="KW-0238">DNA-binding</keyword>
<gene>
    <name evidence="10" type="ORF">CLV41_101229</name>
</gene>
<dbReference type="Proteomes" id="UP000236959">
    <property type="component" value="Unassembled WGS sequence"/>
</dbReference>
<dbReference type="FunFam" id="3.40.50.300:FF:000006">
    <property type="entry name" value="DNA-binding transcriptional regulator NtrC"/>
    <property type="match status" value="1"/>
</dbReference>
<dbReference type="InterPro" id="IPR003018">
    <property type="entry name" value="GAF"/>
</dbReference>
<dbReference type="Gene3D" id="3.40.50.300">
    <property type="entry name" value="P-loop containing nucleotide triphosphate hydrolases"/>
    <property type="match status" value="1"/>
</dbReference>
<feature type="domain" description="Sigma-54 factor interaction" evidence="9">
    <location>
        <begin position="220"/>
        <end position="449"/>
    </location>
</feature>
<organism evidence="10 11">
    <name type="scientific">Roseibium marinum</name>
    <dbReference type="NCBI Taxonomy" id="281252"/>
    <lineage>
        <taxon>Bacteria</taxon>
        <taxon>Pseudomonadati</taxon>
        <taxon>Pseudomonadota</taxon>
        <taxon>Alphaproteobacteria</taxon>
        <taxon>Hyphomicrobiales</taxon>
        <taxon>Stappiaceae</taxon>
        <taxon>Roseibium</taxon>
    </lineage>
</organism>
<dbReference type="PRINTS" id="PR01590">
    <property type="entry name" value="HTHFIS"/>
</dbReference>
<dbReference type="PANTHER" id="PTHR32071">
    <property type="entry name" value="TRANSCRIPTIONAL REGULATORY PROTEIN"/>
    <property type="match status" value="1"/>
</dbReference>
<evidence type="ECO:0000256" key="8">
    <source>
        <dbReference type="SAM" id="MobiDB-lite"/>
    </source>
</evidence>
<evidence type="ECO:0000256" key="3">
    <source>
        <dbReference type="ARBA" id="ARBA00023012"/>
    </source>
</evidence>
<keyword evidence="2" id="KW-0067">ATP-binding</keyword>
<dbReference type="SMART" id="SM00065">
    <property type="entry name" value="GAF"/>
    <property type="match status" value="1"/>
</dbReference>
<sequence>MVLGDLIELTVAMTAGVKVEAVMDQVIESALNLTGAEEASIFILDAFGQTLHRACSRHRGYIKAMPAGKQVTLYGADQMPNLKEPAAFVVSTGTTLNLPDIDKVIGYDFERIREDDKFGGLRTRALVILPLTIQSNRTIGILQVVNPGASHQTVSAVSETCLRQLHSLAGLAALYMWNARLLEDTSRLKRQFDRHLAELPKQIRKPPGRKSPAPLRPKGLIGESPPIEHAIELVGKAACSTVPILVRGETGTGKELMASFIHQSSDRTGKAFVVQNCAALPEALLESELFGHVRGAFTGANTSKLGLAHEAHGGTLFLDEIGDMPLALQAKVLRLLQEGEVRRVGSTKTEKVDVRIVGATNINLEEQIAAGEFRQDLYYRLNVFPILLPPLRERPSDIPLLIDHFLRSAAQKAGHPVPVLASEALEALLCWGYPGNVRELKNILDRARLMAGPGFPIGLAHLPPELAGARYEAGNRVPVLIPDGDLKTIVGQYEAMVIEAKMREVNWNKTNAARVLNVSRRTIIDKLNRYNITRPEGFERS</sequence>
<evidence type="ECO:0000259" key="9">
    <source>
        <dbReference type="PROSITE" id="PS50045"/>
    </source>
</evidence>
<dbReference type="Pfam" id="PF00158">
    <property type="entry name" value="Sigma54_activat"/>
    <property type="match status" value="1"/>
</dbReference>
<dbReference type="Gene3D" id="1.10.10.60">
    <property type="entry name" value="Homeodomain-like"/>
    <property type="match status" value="1"/>
</dbReference>
<dbReference type="GO" id="GO:0005524">
    <property type="term" value="F:ATP binding"/>
    <property type="evidence" value="ECO:0007669"/>
    <property type="project" value="UniProtKB-KW"/>
</dbReference>
<evidence type="ECO:0000313" key="11">
    <source>
        <dbReference type="Proteomes" id="UP000236959"/>
    </source>
</evidence>